<proteinExistence type="inferred from homology"/>
<dbReference type="InterPro" id="IPR045336">
    <property type="entry name" value="MmgE_PrpD_N"/>
</dbReference>
<sequence length="445" mass="45574">MAAVLSDVAERAISRGREADSDVRELVGLHVLDVLGAIASGARHPLADRWLPLCRQATNGGTALGATGRWPQDTAIEIESTLAHLDEFDPVHSAAGMVPGSVVIPAALAVGASIGATGRAVADAIIAGYEAAIESALRFGGSALYQVGWWPSALFGALGSAAATASLLNLDVPTTTTALGLAVAPFGGLLTADEFGAGHYLLCGTVAARGAWAARAAEAGLTASHTLLNGPATAALGRQATPPSSEGPPHIKDVSIKAWPCARPLHSALTALDELAAAGLDLGTVDAIDVFLPRSATRFVTNTRTPVGPAEAAASATVALAGACVRRAADPGWYREIAADPGGLPDVSVHLTPNPALDAEFPHQWPAEIVVGHAGGTVHRRVHSALGDPDRRLPPEQILAKARKLLGIQGEHSSISRILDIDNQPDVARLRADAARLTTSESTVP</sequence>
<dbReference type="PANTHER" id="PTHR16943:SF8">
    <property type="entry name" value="2-METHYLCITRATE DEHYDRATASE"/>
    <property type="match status" value="1"/>
</dbReference>
<dbReference type="Gene3D" id="1.10.4100.10">
    <property type="entry name" value="2-methylcitrate dehydratase PrpD"/>
    <property type="match status" value="1"/>
</dbReference>
<dbReference type="InterPro" id="IPR045337">
    <property type="entry name" value="MmgE_PrpD_C"/>
</dbReference>
<protein>
    <submittedName>
        <fullName evidence="4">2-methylcitrate dehydratase PrpD</fullName>
    </submittedName>
</protein>
<reference evidence="4 5" key="1">
    <citation type="submission" date="2020-07" db="EMBL/GenBank/DDBJ databases">
        <title>Sequencing the genomes of 1000 actinobacteria strains.</title>
        <authorList>
            <person name="Klenk H.-P."/>
        </authorList>
    </citation>
    <scope>NUCLEOTIDE SEQUENCE [LARGE SCALE GENOMIC DNA]</scope>
    <source>
        <strain evidence="4 5">CXB654</strain>
    </source>
</reference>
<dbReference type="Proteomes" id="UP000589036">
    <property type="component" value="Unassembled WGS sequence"/>
</dbReference>
<evidence type="ECO:0000313" key="4">
    <source>
        <dbReference type="EMBL" id="NYE47159.1"/>
    </source>
</evidence>
<dbReference type="Gene3D" id="3.30.1330.120">
    <property type="entry name" value="2-methylcitrate dehydratase PrpD"/>
    <property type="match status" value="1"/>
</dbReference>
<dbReference type="InterPro" id="IPR042188">
    <property type="entry name" value="MmgE/PrpD_sf_2"/>
</dbReference>
<evidence type="ECO:0000313" key="5">
    <source>
        <dbReference type="Proteomes" id="UP000589036"/>
    </source>
</evidence>
<dbReference type="Pfam" id="PF03972">
    <property type="entry name" value="MmgE_PrpD_N"/>
    <property type="match status" value="1"/>
</dbReference>
<dbReference type="AlphaFoldDB" id="A0A852TT16"/>
<evidence type="ECO:0000259" key="2">
    <source>
        <dbReference type="Pfam" id="PF03972"/>
    </source>
</evidence>
<accession>A0A852TT16</accession>
<comment type="similarity">
    <text evidence="1">Belongs to the PrpD family.</text>
</comment>
<feature type="domain" description="MmgE/PrpD C-terminal" evidence="3">
    <location>
        <begin position="259"/>
        <end position="407"/>
    </location>
</feature>
<evidence type="ECO:0000259" key="3">
    <source>
        <dbReference type="Pfam" id="PF19305"/>
    </source>
</evidence>
<keyword evidence="5" id="KW-1185">Reference proteome</keyword>
<dbReference type="EMBL" id="JACCCC010000001">
    <property type="protein sequence ID" value="NYE47159.1"/>
    <property type="molecule type" value="Genomic_DNA"/>
</dbReference>
<dbReference type="Pfam" id="PF19305">
    <property type="entry name" value="MmgE_PrpD_C"/>
    <property type="match status" value="1"/>
</dbReference>
<dbReference type="PANTHER" id="PTHR16943">
    <property type="entry name" value="2-METHYLCITRATE DEHYDRATASE-RELATED"/>
    <property type="match status" value="1"/>
</dbReference>
<dbReference type="InterPro" id="IPR005656">
    <property type="entry name" value="MmgE_PrpD"/>
</dbReference>
<dbReference type="RefSeq" id="WP_179643155.1">
    <property type="nucleotide sequence ID" value="NZ_BAAAYY010000009.1"/>
</dbReference>
<dbReference type="GO" id="GO:0016829">
    <property type="term" value="F:lyase activity"/>
    <property type="evidence" value="ECO:0007669"/>
    <property type="project" value="InterPro"/>
</dbReference>
<evidence type="ECO:0000256" key="1">
    <source>
        <dbReference type="ARBA" id="ARBA00006174"/>
    </source>
</evidence>
<organism evidence="4 5">
    <name type="scientific">Spinactinospora alkalitolerans</name>
    <dbReference type="NCBI Taxonomy" id="687207"/>
    <lineage>
        <taxon>Bacteria</taxon>
        <taxon>Bacillati</taxon>
        <taxon>Actinomycetota</taxon>
        <taxon>Actinomycetes</taxon>
        <taxon>Streptosporangiales</taxon>
        <taxon>Nocardiopsidaceae</taxon>
        <taxon>Spinactinospora</taxon>
    </lineage>
</organism>
<dbReference type="InterPro" id="IPR036148">
    <property type="entry name" value="MmgE/PrpD_sf"/>
</dbReference>
<comment type="caution">
    <text evidence="4">The sequence shown here is derived from an EMBL/GenBank/DDBJ whole genome shotgun (WGS) entry which is preliminary data.</text>
</comment>
<feature type="domain" description="MmgE/PrpD N-terminal" evidence="2">
    <location>
        <begin position="20"/>
        <end position="231"/>
    </location>
</feature>
<dbReference type="SUPFAM" id="SSF103378">
    <property type="entry name" value="2-methylcitrate dehydratase PrpD"/>
    <property type="match status" value="1"/>
</dbReference>
<dbReference type="InterPro" id="IPR042183">
    <property type="entry name" value="MmgE/PrpD_sf_1"/>
</dbReference>
<gene>
    <name evidence="4" type="ORF">HDA32_002279</name>
</gene>
<name>A0A852TT16_9ACTN</name>